<keyword evidence="2" id="KW-1185">Reference proteome</keyword>
<dbReference type="InterPro" id="IPR016024">
    <property type="entry name" value="ARM-type_fold"/>
</dbReference>
<gene>
    <name evidence="1" type="ORF">L0P57_13490</name>
</gene>
<name>A0ABS9MM76_9FIRM</name>
<accession>A0ABS9MM76</accession>
<organism evidence="1 2">
    <name type="scientific">Anaeromassilibacillus senegalensis</name>
    <dbReference type="NCBI Taxonomy" id="1673717"/>
    <lineage>
        <taxon>Bacteria</taxon>
        <taxon>Bacillati</taxon>
        <taxon>Bacillota</taxon>
        <taxon>Clostridia</taxon>
        <taxon>Eubacteriales</taxon>
        <taxon>Acutalibacteraceae</taxon>
        <taxon>Anaeromassilibacillus</taxon>
    </lineage>
</organism>
<dbReference type="PANTHER" id="PTHR34070">
    <property type="entry name" value="ARMADILLO-TYPE FOLD"/>
    <property type="match status" value="1"/>
</dbReference>
<dbReference type="InterPro" id="IPR014825">
    <property type="entry name" value="DNA_alkylation"/>
</dbReference>
<reference evidence="1 2" key="1">
    <citation type="submission" date="2022-01" db="EMBL/GenBank/DDBJ databases">
        <title>Collection of gut derived symbiotic bacterial strains cultured from healthy donors.</title>
        <authorList>
            <person name="Lin H."/>
            <person name="Kohout C."/>
            <person name="Waligurski E."/>
            <person name="Pamer E.G."/>
        </authorList>
    </citation>
    <scope>NUCLEOTIDE SEQUENCE [LARGE SCALE GENOMIC DNA]</scope>
    <source>
        <strain evidence="1 2">DFI.7.58</strain>
    </source>
</reference>
<proteinExistence type="predicted"/>
<dbReference type="Pfam" id="PF08713">
    <property type="entry name" value="DNA_alkylation"/>
    <property type="match status" value="1"/>
</dbReference>
<dbReference type="EMBL" id="JAKNHQ010000030">
    <property type="protein sequence ID" value="MCG4611937.1"/>
    <property type="molecule type" value="Genomic_DNA"/>
</dbReference>
<dbReference type="Proteomes" id="UP001298681">
    <property type="component" value="Unassembled WGS sequence"/>
</dbReference>
<dbReference type="CDD" id="cd06561">
    <property type="entry name" value="AlkD_like"/>
    <property type="match status" value="1"/>
</dbReference>
<dbReference type="RefSeq" id="WP_237967201.1">
    <property type="nucleotide sequence ID" value="NZ_JAKNHQ010000030.1"/>
</dbReference>
<comment type="caution">
    <text evidence="1">The sequence shown here is derived from an EMBL/GenBank/DDBJ whole genome shotgun (WGS) entry which is preliminary data.</text>
</comment>
<sequence>MGRADASLNMEWDWEAVRKELQAMAEPEYRAFASGLIPGGTPMLGVRLPALRGLAKRIARGDWRAFFRAEKGKCFEETLLRGMVIGYAKAGVDELLAYTEAFVPEIGDWSTCDSFCNTLKFVRKDPERVWAFLRPYFSSEREFDVRFGVVMLLDHFIQEAFIDRVLETLDNVRHTGYYAQMAVAWALAECYARFPERTMAYLPNSRLDTFPFNKALQKMIESRRICGEEKERLRAMKRR</sequence>
<evidence type="ECO:0000313" key="1">
    <source>
        <dbReference type="EMBL" id="MCG4611937.1"/>
    </source>
</evidence>
<protein>
    <submittedName>
        <fullName evidence="1">DNA alkylation repair protein</fullName>
    </submittedName>
</protein>
<dbReference type="PANTHER" id="PTHR34070:SF1">
    <property type="entry name" value="DNA ALKYLATION REPAIR PROTEIN"/>
    <property type="match status" value="1"/>
</dbReference>
<dbReference type="SUPFAM" id="SSF48371">
    <property type="entry name" value="ARM repeat"/>
    <property type="match status" value="1"/>
</dbReference>
<dbReference type="Gene3D" id="1.25.10.90">
    <property type="match status" value="1"/>
</dbReference>
<evidence type="ECO:0000313" key="2">
    <source>
        <dbReference type="Proteomes" id="UP001298681"/>
    </source>
</evidence>